<dbReference type="AlphaFoldDB" id="A0A427V7Y3"/>
<keyword evidence="1" id="KW-0805">Transcription regulation</keyword>
<reference evidence="3 4" key="1">
    <citation type="submission" date="2018-10" db="EMBL/GenBank/DDBJ databases">
        <title>Transmission dynamics of multidrug resistant bacteria on intensive care unit surfaces.</title>
        <authorList>
            <person name="D'Souza A.W."/>
            <person name="Potter R.F."/>
            <person name="Wallace M."/>
            <person name="Shupe A."/>
            <person name="Patel S."/>
            <person name="Sun S."/>
            <person name="Gul D."/>
            <person name="Kwon J.H."/>
            <person name="Andleeb S."/>
            <person name="Burnham C.-A.D."/>
            <person name="Dantas G."/>
        </authorList>
    </citation>
    <scope>NUCLEOTIDE SEQUENCE [LARGE SCALE GENOMIC DNA]</scope>
    <source>
        <strain evidence="3 4">AS_373</strain>
    </source>
</reference>
<proteinExistence type="predicted"/>
<keyword evidence="2" id="KW-0804">Transcription</keyword>
<evidence type="ECO:0000256" key="2">
    <source>
        <dbReference type="ARBA" id="ARBA00023163"/>
    </source>
</evidence>
<organism evidence="3 4">
    <name type="scientific">Atlantibacter subterraneus</name>
    <dbReference type="NCBI Taxonomy" id="255519"/>
    <lineage>
        <taxon>Bacteria</taxon>
        <taxon>Pseudomonadati</taxon>
        <taxon>Pseudomonadota</taxon>
        <taxon>Gammaproteobacteria</taxon>
        <taxon>Enterobacterales</taxon>
        <taxon>Enterobacteriaceae</taxon>
        <taxon>Atlantibacter</taxon>
    </lineage>
</organism>
<dbReference type="EMBL" id="RHXB01000002">
    <property type="protein sequence ID" value="RSE28712.1"/>
    <property type="molecule type" value="Genomic_DNA"/>
</dbReference>
<name>A0A427V7Y3_9ENTR</name>
<dbReference type="PANTHER" id="PTHR30185">
    <property type="entry name" value="CRYPTIC BETA-GLUCOSIDE BGL OPERON ANTITERMINATOR"/>
    <property type="match status" value="1"/>
</dbReference>
<dbReference type="OrthoDB" id="6491624at2"/>
<dbReference type="InterPro" id="IPR050661">
    <property type="entry name" value="BglG_antiterminators"/>
</dbReference>
<gene>
    <name evidence="3" type="ORF">EGT71_04845</name>
</gene>
<evidence type="ECO:0000256" key="1">
    <source>
        <dbReference type="ARBA" id="ARBA00023015"/>
    </source>
</evidence>
<dbReference type="PANTHER" id="PTHR30185:SF18">
    <property type="entry name" value="TRANSCRIPTIONAL REGULATOR MTLR"/>
    <property type="match status" value="1"/>
</dbReference>
<sequence length="515" mass="59262">MNGFDLVFVKYVQEHSPVAISDVTQRFGKTLSTLKRTMKEINALLPEPFHLHIDNQLITTVMGYGEYIELLVKIKFNRYITSPQERTRDLFVALCLNDVVNKSEYYSRFFVSASTLKNDAPVLNQFLQEKQLTLQSIHRKGSALFGDEIALRIAVCLTILKTVEIGEDHRLITHKANDPVNRSVAARFLSQCAEEIAAAARLYTQRIEPTLRLGYNGKKYFLVYLSLAMHRLKRGHEISDISALDFIATVPFGVFESPNENRFLDLLVSSLSATWRAFTLYDRPLVEAVGRFIERIEPALVTTVNNRQAYFAEVYQFICSAIIQNKFHLWFEDKKLQGVRASYPQLWESVKQALASMEQHYAIQFSGVHLATLLLIVKKYELQNRLVSEPRKRIIIVTNSSESKIGYFKEVLHAWFHIDIVACVNINELHQLKTIPFDLLITFTNKISSYLKYYQLDYIKVNFHLTQDDITLLRQQGLSRAKKKIPAAQFAQQAAGMNEQQLRAFMAQNYPGIFI</sequence>
<dbReference type="RefSeq" id="WP_125291469.1">
    <property type="nucleotide sequence ID" value="NZ_JAPTZM010000003.1"/>
</dbReference>
<comment type="caution">
    <text evidence="3">The sequence shown here is derived from an EMBL/GenBank/DDBJ whole genome shotgun (WGS) entry which is preliminary data.</text>
</comment>
<evidence type="ECO:0000313" key="3">
    <source>
        <dbReference type="EMBL" id="RSE28712.1"/>
    </source>
</evidence>
<accession>A0A427V7Y3</accession>
<protein>
    <submittedName>
        <fullName evidence="3">Uncharacterized protein</fullName>
    </submittedName>
</protein>
<dbReference type="Proteomes" id="UP000275331">
    <property type="component" value="Unassembled WGS sequence"/>
</dbReference>
<evidence type="ECO:0000313" key="4">
    <source>
        <dbReference type="Proteomes" id="UP000275331"/>
    </source>
</evidence>